<evidence type="ECO:0000259" key="8">
    <source>
        <dbReference type="PROSITE" id="PS51373"/>
    </source>
</evidence>
<dbReference type="InterPro" id="IPR000170">
    <property type="entry name" value="High_potential_FeS_prot"/>
</dbReference>
<dbReference type="Pfam" id="PF01355">
    <property type="entry name" value="HIPIP"/>
    <property type="match status" value="1"/>
</dbReference>
<dbReference type="Gene3D" id="4.10.490.10">
    <property type="entry name" value="High potential iron-sulphur protein"/>
    <property type="match status" value="1"/>
</dbReference>
<feature type="signal peptide" evidence="7">
    <location>
        <begin position="1"/>
        <end position="21"/>
    </location>
</feature>
<sequence>MKKEIPTSRRKFLSTAGTALAALGGAVVLARSKPARAQKAPKQSVQYQEEPKQNSKCANCNFFIQPESGEEMGSCQIVAGKISPNGWCNLWSAAS</sequence>
<keyword evidence="6" id="KW-0411">Iron-sulfur</keyword>
<dbReference type="GO" id="GO:0009055">
    <property type="term" value="F:electron transfer activity"/>
    <property type="evidence" value="ECO:0007669"/>
    <property type="project" value="InterPro"/>
</dbReference>
<evidence type="ECO:0000313" key="9">
    <source>
        <dbReference type="EMBL" id="MBK1698181.1"/>
    </source>
</evidence>
<name>A0A934QJS8_9PROT</name>
<evidence type="ECO:0000256" key="5">
    <source>
        <dbReference type="ARBA" id="ARBA00023004"/>
    </source>
</evidence>
<reference evidence="9" key="2">
    <citation type="journal article" date="2020" name="Microorganisms">
        <title>Osmotic Adaptation and Compatible Solute Biosynthesis of Phototrophic Bacteria as Revealed from Genome Analyses.</title>
        <authorList>
            <person name="Imhoff J.F."/>
            <person name="Rahn T."/>
            <person name="Kunzel S."/>
            <person name="Keller A."/>
            <person name="Neulinger S.C."/>
        </authorList>
    </citation>
    <scope>NUCLEOTIDE SEQUENCE</scope>
    <source>
        <strain evidence="9">DSM 9154</strain>
    </source>
</reference>
<feature type="chain" id="PRO_5037289599" description="High potential iron-sulfur proteins family profile domain-containing protein" evidence="7">
    <location>
        <begin position="22"/>
        <end position="95"/>
    </location>
</feature>
<dbReference type="GO" id="GO:0051539">
    <property type="term" value="F:4 iron, 4 sulfur cluster binding"/>
    <property type="evidence" value="ECO:0007669"/>
    <property type="project" value="UniProtKB-KW"/>
</dbReference>
<proteinExistence type="predicted"/>
<evidence type="ECO:0000256" key="4">
    <source>
        <dbReference type="ARBA" id="ARBA00022982"/>
    </source>
</evidence>
<dbReference type="InterPro" id="IPR019546">
    <property type="entry name" value="TAT_signal_bac_arc"/>
</dbReference>
<keyword evidence="7" id="KW-0732">Signal</keyword>
<evidence type="ECO:0000256" key="1">
    <source>
        <dbReference type="ARBA" id="ARBA00022448"/>
    </source>
</evidence>
<dbReference type="GO" id="GO:0019646">
    <property type="term" value="P:aerobic electron transport chain"/>
    <property type="evidence" value="ECO:0007669"/>
    <property type="project" value="InterPro"/>
</dbReference>
<dbReference type="InterPro" id="IPR006311">
    <property type="entry name" value="TAT_signal"/>
</dbReference>
<evidence type="ECO:0000256" key="7">
    <source>
        <dbReference type="SAM" id="SignalP"/>
    </source>
</evidence>
<dbReference type="GO" id="GO:0046872">
    <property type="term" value="F:metal ion binding"/>
    <property type="evidence" value="ECO:0007669"/>
    <property type="project" value="UniProtKB-KW"/>
</dbReference>
<organism evidence="9 10">
    <name type="scientific">Rhodovibrio salinarum</name>
    <dbReference type="NCBI Taxonomy" id="1087"/>
    <lineage>
        <taxon>Bacteria</taxon>
        <taxon>Pseudomonadati</taxon>
        <taxon>Pseudomonadota</taxon>
        <taxon>Alphaproteobacteria</taxon>
        <taxon>Rhodospirillales</taxon>
        <taxon>Rhodovibrionaceae</taxon>
        <taxon>Rhodovibrio</taxon>
    </lineage>
</organism>
<dbReference type="PROSITE" id="PS51318">
    <property type="entry name" value="TAT"/>
    <property type="match status" value="1"/>
</dbReference>
<keyword evidence="10" id="KW-1185">Reference proteome</keyword>
<dbReference type="EMBL" id="NRRE01000026">
    <property type="protein sequence ID" value="MBK1698181.1"/>
    <property type="molecule type" value="Genomic_DNA"/>
</dbReference>
<dbReference type="Proteomes" id="UP000778970">
    <property type="component" value="Unassembled WGS sequence"/>
</dbReference>
<keyword evidence="4" id="KW-0249">Electron transport</keyword>
<evidence type="ECO:0000256" key="6">
    <source>
        <dbReference type="ARBA" id="ARBA00023014"/>
    </source>
</evidence>
<evidence type="ECO:0000313" key="10">
    <source>
        <dbReference type="Proteomes" id="UP000778970"/>
    </source>
</evidence>
<comment type="caution">
    <text evidence="9">The sequence shown here is derived from an EMBL/GenBank/DDBJ whole genome shotgun (WGS) entry which is preliminary data.</text>
</comment>
<reference evidence="9" key="1">
    <citation type="submission" date="2017-08" db="EMBL/GenBank/DDBJ databases">
        <authorList>
            <person name="Imhoff J.F."/>
            <person name="Rahn T."/>
            <person name="Kuenzel S."/>
            <person name="Neulinger S.C."/>
        </authorList>
    </citation>
    <scope>NUCLEOTIDE SEQUENCE</scope>
    <source>
        <strain evidence="9">DSM 9154</strain>
    </source>
</reference>
<dbReference type="AlphaFoldDB" id="A0A934QJS8"/>
<keyword evidence="1" id="KW-0813">Transport</keyword>
<gene>
    <name evidence="9" type="ORF">CKO21_13115</name>
</gene>
<keyword evidence="2" id="KW-0004">4Fe-4S</keyword>
<keyword evidence="5" id="KW-0408">Iron</keyword>
<dbReference type="InterPro" id="IPR036369">
    <property type="entry name" value="HIPIP_sf"/>
</dbReference>
<evidence type="ECO:0000256" key="2">
    <source>
        <dbReference type="ARBA" id="ARBA00022485"/>
    </source>
</evidence>
<feature type="domain" description="High potential iron-sulfur proteins family profile" evidence="8">
    <location>
        <begin position="22"/>
        <end position="95"/>
    </location>
</feature>
<accession>A0A934QJS8</accession>
<dbReference type="SUPFAM" id="SSF57652">
    <property type="entry name" value="HIPIP (high potential iron protein)"/>
    <property type="match status" value="1"/>
</dbReference>
<dbReference type="NCBIfam" id="TIGR01409">
    <property type="entry name" value="TAT_signal_seq"/>
    <property type="match status" value="1"/>
</dbReference>
<protein>
    <recommendedName>
        <fullName evidence="8">High potential iron-sulfur proteins family profile domain-containing protein</fullName>
    </recommendedName>
</protein>
<evidence type="ECO:0000256" key="3">
    <source>
        <dbReference type="ARBA" id="ARBA00022723"/>
    </source>
</evidence>
<dbReference type="RefSeq" id="WP_081728660.1">
    <property type="nucleotide sequence ID" value="NZ_NRRE01000026.1"/>
</dbReference>
<keyword evidence="3" id="KW-0479">Metal-binding</keyword>
<dbReference type="PROSITE" id="PS51373">
    <property type="entry name" value="HIPIP"/>
    <property type="match status" value="1"/>
</dbReference>